<feature type="compositionally biased region" description="Acidic residues" evidence="8">
    <location>
        <begin position="691"/>
        <end position="700"/>
    </location>
</feature>
<dbReference type="PROSITE" id="PS50011">
    <property type="entry name" value="PROTEIN_KINASE_DOM"/>
    <property type="match status" value="1"/>
</dbReference>
<dbReference type="PANTHER" id="PTHR24058">
    <property type="entry name" value="DUAL SPECIFICITY PROTEIN KINASE"/>
    <property type="match status" value="1"/>
</dbReference>
<dbReference type="Gene3D" id="1.10.510.10">
    <property type="entry name" value="Transferase(Phosphotransferase) domain 1"/>
    <property type="match status" value="1"/>
</dbReference>
<keyword evidence="6 7" id="KW-0067">ATP-binding</keyword>
<comment type="caution">
    <text evidence="10">The sequence shown here is derived from an EMBL/GenBank/DDBJ whole genome shotgun (WGS) entry which is preliminary data.</text>
</comment>
<dbReference type="InterPro" id="IPR017441">
    <property type="entry name" value="Protein_kinase_ATP_BS"/>
</dbReference>
<name>A0A2H9TGA6_9FUNG</name>
<dbReference type="STRING" id="1246581.A0A2H9TGA6"/>
<keyword evidence="3" id="KW-0808">Transferase</keyword>
<evidence type="ECO:0000256" key="3">
    <source>
        <dbReference type="ARBA" id="ARBA00022679"/>
    </source>
</evidence>
<feature type="region of interest" description="Disordered" evidence="8">
    <location>
        <begin position="372"/>
        <end position="407"/>
    </location>
</feature>
<dbReference type="GO" id="GO:0004713">
    <property type="term" value="F:protein tyrosine kinase activity"/>
    <property type="evidence" value="ECO:0007669"/>
    <property type="project" value="TreeGrafter"/>
</dbReference>
<feature type="compositionally biased region" description="Basic and acidic residues" evidence="8">
    <location>
        <begin position="390"/>
        <end position="403"/>
    </location>
</feature>
<dbReference type="OrthoDB" id="9332038at2759"/>
<feature type="region of interest" description="Disordered" evidence="8">
    <location>
        <begin position="543"/>
        <end position="598"/>
    </location>
</feature>
<organism evidence="10 11">
    <name type="scientific">Paramicrosporidium saccamoebae</name>
    <dbReference type="NCBI Taxonomy" id="1246581"/>
    <lineage>
        <taxon>Eukaryota</taxon>
        <taxon>Fungi</taxon>
        <taxon>Fungi incertae sedis</taxon>
        <taxon>Cryptomycota</taxon>
        <taxon>Cryptomycota incertae sedis</taxon>
        <taxon>Paramicrosporidium</taxon>
    </lineage>
</organism>
<evidence type="ECO:0000256" key="1">
    <source>
        <dbReference type="ARBA" id="ARBA00008867"/>
    </source>
</evidence>
<feature type="compositionally biased region" description="Basic residues" evidence="8">
    <location>
        <begin position="7"/>
        <end position="17"/>
    </location>
</feature>
<dbReference type="CDD" id="cd14212">
    <property type="entry name" value="PKc_YAK1"/>
    <property type="match status" value="1"/>
</dbReference>
<feature type="region of interest" description="Disordered" evidence="8">
    <location>
        <begin position="1"/>
        <end position="26"/>
    </location>
</feature>
<evidence type="ECO:0000256" key="5">
    <source>
        <dbReference type="ARBA" id="ARBA00022777"/>
    </source>
</evidence>
<dbReference type="InterPro" id="IPR000719">
    <property type="entry name" value="Prot_kinase_dom"/>
</dbReference>
<sequence>MDGSHPKGPRRPRRPPRPLKFTPSGGWLTTPVHFTAPLDRPHPPATTTAVKLLTEGLLEMFAQCNSAFRFDRRLNPRRVLTKPSRPAHNGGHDNEKHDYILYVNDVLGNEEGRKYVIMDLLGQGTFGQVVKCQNVKTRELVAVKVIKNQPAFFNQSMMEVTVLEMLNQRFDKDDKHHIVRMRDTFVFRQHLCIVVELLSLNLYDLIKQNQYRGFSLTLCRIFLQQILDAMRVLKDARIIHCDLKPENILLRNLESPAVKVIDYGSACHEHQTLYTYIQSRFYRSPEVLLGLPYSASIDMWSLGCIAAELFLGLPIFPGASNFDQINRIVQSLGNPPTHMLEVGKDTLTYFERITDSGVNEGYGSRNVNVADRANNAQGNRSVDNGISDGRPIDGRPTDGRPTDGRPTFLLKSRERYEPPPKQYFSSTNLDEIILNYPIRPRDMSVKEKEAEMANRRCFLDFVRGLLNINPIERWSPLQAAQHPFITGKPYLGPFVPPISSAPIPLASAGTARVRVGKQRPRANTLSSLSLQDVPPQIQRLAANRDKTIAVGPADRRDAIPEVDNLPPEGGTLPFETDGTFSDPSSKQTSDSPMGKPAVDRMNAYVSNRRVSQPAVAARYGRQPYAGVPSSVPNAVWYGPEPFGMSPDPSKTARRRGSLRPEPDGVPTNTWSSPRRASIGGARRSGLGGDSPEMDVVEEEKEERRDRD</sequence>
<feature type="compositionally biased region" description="Low complexity" evidence="8">
    <location>
        <begin position="671"/>
        <end position="684"/>
    </location>
</feature>
<keyword evidence="4 7" id="KW-0547">Nucleotide-binding</keyword>
<comment type="similarity">
    <text evidence="1">Belongs to the protein kinase superfamily. CMGC Ser/Thr protein kinase family. MNB/DYRK subfamily.</text>
</comment>
<keyword evidence="11" id="KW-1185">Reference proteome</keyword>
<dbReference type="EMBL" id="MTSL01000208">
    <property type="protein sequence ID" value="PJF16755.1"/>
    <property type="molecule type" value="Genomic_DNA"/>
</dbReference>
<evidence type="ECO:0000313" key="11">
    <source>
        <dbReference type="Proteomes" id="UP000240830"/>
    </source>
</evidence>
<feature type="compositionally biased region" description="Basic and acidic residues" evidence="8">
    <location>
        <begin position="543"/>
        <end position="559"/>
    </location>
</feature>
<dbReference type="PROSITE" id="PS00107">
    <property type="entry name" value="PROTEIN_KINASE_ATP"/>
    <property type="match status" value="1"/>
</dbReference>
<evidence type="ECO:0000256" key="2">
    <source>
        <dbReference type="ARBA" id="ARBA00022527"/>
    </source>
</evidence>
<dbReference type="Pfam" id="PF00069">
    <property type="entry name" value="Pkinase"/>
    <property type="match status" value="1"/>
</dbReference>
<feature type="domain" description="Protein kinase" evidence="9">
    <location>
        <begin position="115"/>
        <end position="485"/>
    </location>
</feature>
<reference evidence="10 11" key="1">
    <citation type="submission" date="2016-10" db="EMBL/GenBank/DDBJ databases">
        <title>The genome of Paramicrosporidium saccamoebae is the missing link in understanding Cryptomycota and Microsporidia evolution.</title>
        <authorList>
            <person name="Quandt C.A."/>
            <person name="Beaudet D."/>
            <person name="Corsaro D."/>
            <person name="Michel R."/>
            <person name="Corradi N."/>
            <person name="James T."/>
        </authorList>
    </citation>
    <scope>NUCLEOTIDE SEQUENCE [LARGE SCALE GENOMIC DNA]</scope>
    <source>
        <strain evidence="10 11">KSL3</strain>
    </source>
</reference>
<dbReference type="Proteomes" id="UP000240830">
    <property type="component" value="Unassembled WGS sequence"/>
</dbReference>
<dbReference type="PANTHER" id="PTHR24058:SF17">
    <property type="entry name" value="HOMEODOMAIN INTERACTING PROTEIN KINASE, ISOFORM D"/>
    <property type="match status" value="1"/>
</dbReference>
<gene>
    <name evidence="10" type="ORF">PSACC_03450</name>
</gene>
<evidence type="ECO:0000256" key="7">
    <source>
        <dbReference type="PROSITE-ProRule" id="PRU10141"/>
    </source>
</evidence>
<evidence type="ECO:0000259" key="9">
    <source>
        <dbReference type="PROSITE" id="PS50011"/>
    </source>
</evidence>
<feature type="binding site" evidence="7">
    <location>
        <position position="144"/>
    </location>
    <ligand>
        <name>ATP</name>
        <dbReference type="ChEBI" id="CHEBI:30616"/>
    </ligand>
</feature>
<feature type="compositionally biased region" description="Polar residues" evidence="8">
    <location>
        <begin position="578"/>
        <end position="591"/>
    </location>
</feature>
<dbReference type="GO" id="GO:0005524">
    <property type="term" value="F:ATP binding"/>
    <property type="evidence" value="ECO:0007669"/>
    <property type="project" value="UniProtKB-UniRule"/>
</dbReference>
<dbReference type="SMART" id="SM00220">
    <property type="entry name" value="S_TKc"/>
    <property type="match status" value="1"/>
</dbReference>
<dbReference type="PROSITE" id="PS00108">
    <property type="entry name" value="PROTEIN_KINASE_ST"/>
    <property type="match status" value="1"/>
</dbReference>
<evidence type="ECO:0000256" key="4">
    <source>
        <dbReference type="ARBA" id="ARBA00022741"/>
    </source>
</evidence>
<dbReference type="InterPro" id="IPR011009">
    <property type="entry name" value="Kinase-like_dom_sf"/>
</dbReference>
<keyword evidence="5 10" id="KW-0418">Kinase</keyword>
<dbReference type="InterPro" id="IPR008271">
    <property type="entry name" value="Ser/Thr_kinase_AS"/>
</dbReference>
<dbReference type="GO" id="GO:0005634">
    <property type="term" value="C:nucleus"/>
    <property type="evidence" value="ECO:0007669"/>
    <property type="project" value="TreeGrafter"/>
</dbReference>
<dbReference type="Gene3D" id="3.30.200.20">
    <property type="entry name" value="Phosphorylase Kinase, domain 1"/>
    <property type="match status" value="1"/>
</dbReference>
<dbReference type="FunFam" id="3.30.200.20:FF:000087">
    <property type="entry name" value="Dual specificity tyrosine-phosphorylation-regulated kinase 1A"/>
    <property type="match status" value="1"/>
</dbReference>
<feature type="region of interest" description="Disordered" evidence="8">
    <location>
        <begin position="638"/>
        <end position="707"/>
    </location>
</feature>
<dbReference type="AlphaFoldDB" id="A0A2H9TGA6"/>
<evidence type="ECO:0000313" key="10">
    <source>
        <dbReference type="EMBL" id="PJF16755.1"/>
    </source>
</evidence>
<dbReference type="InterPro" id="IPR050494">
    <property type="entry name" value="Ser_Thr_dual-spec_kinase"/>
</dbReference>
<accession>A0A2H9TGA6</accession>
<protein>
    <submittedName>
        <fullName evidence="10">Kinase-like protein</fullName>
    </submittedName>
</protein>
<evidence type="ECO:0000256" key="6">
    <source>
        <dbReference type="ARBA" id="ARBA00022840"/>
    </source>
</evidence>
<dbReference type="GO" id="GO:0005737">
    <property type="term" value="C:cytoplasm"/>
    <property type="evidence" value="ECO:0007669"/>
    <property type="project" value="TreeGrafter"/>
</dbReference>
<evidence type="ECO:0000256" key="8">
    <source>
        <dbReference type="SAM" id="MobiDB-lite"/>
    </source>
</evidence>
<dbReference type="SUPFAM" id="SSF56112">
    <property type="entry name" value="Protein kinase-like (PK-like)"/>
    <property type="match status" value="1"/>
</dbReference>
<proteinExistence type="inferred from homology"/>
<dbReference type="GO" id="GO:0004674">
    <property type="term" value="F:protein serine/threonine kinase activity"/>
    <property type="evidence" value="ECO:0007669"/>
    <property type="project" value="UniProtKB-KW"/>
</dbReference>
<keyword evidence="2" id="KW-0723">Serine/threonine-protein kinase</keyword>